<dbReference type="AlphaFoldDB" id="A0A7J9N608"/>
<dbReference type="Gene3D" id="2.160.20.10">
    <property type="entry name" value="Single-stranded right-handed beta-helix, Pectin lyase-like"/>
    <property type="match status" value="1"/>
</dbReference>
<evidence type="ECO:0000313" key="5">
    <source>
        <dbReference type="EMBL" id="MBA0878753.1"/>
    </source>
</evidence>
<dbReference type="InterPro" id="IPR000743">
    <property type="entry name" value="Glyco_hydro_28"/>
</dbReference>
<dbReference type="OrthoDB" id="939194at2759"/>
<keyword evidence="3 4" id="KW-0326">Glycosidase</keyword>
<dbReference type="SUPFAM" id="SSF51126">
    <property type="entry name" value="Pectin lyase-like"/>
    <property type="match status" value="1"/>
</dbReference>
<comment type="caution">
    <text evidence="5">The sequence shown here is derived from an EMBL/GenBank/DDBJ whole genome shotgun (WGS) entry which is preliminary data.</text>
</comment>
<sequence>MITFQHFDGLIIQGSGSLHGQGQKWWQIGCMQNKVGFAILDSKNVHISGLTSVDSRK</sequence>
<evidence type="ECO:0000256" key="4">
    <source>
        <dbReference type="RuleBase" id="RU361169"/>
    </source>
</evidence>
<comment type="similarity">
    <text evidence="1 4">Belongs to the glycosyl hydrolase 28 family.</text>
</comment>
<protein>
    <submittedName>
        <fullName evidence="5">Uncharacterized protein</fullName>
    </submittedName>
</protein>
<dbReference type="Proteomes" id="UP000593576">
    <property type="component" value="Unassembled WGS sequence"/>
</dbReference>
<keyword evidence="2 4" id="KW-0378">Hydrolase</keyword>
<reference evidence="5 6" key="1">
    <citation type="journal article" date="2019" name="Genome Biol. Evol.">
        <title>Insights into the evolution of the New World diploid cottons (Gossypium, subgenus Houzingenia) based on genome sequencing.</title>
        <authorList>
            <person name="Grover C.E."/>
            <person name="Arick M.A. 2nd"/>
            <person name="Thrash A."/>
            <person name="Conover J.L."/>
            <person name="Sanders W.S."/>
            <person name="Peterson D.G."/>
            <person name="Frelichowski J.E."/>
            <person name="Scheffler J.A."/>
            <person name="Scheffler B.E."/>
            <person name="Wendel J.F."/>
        </authorList>
    </citation>
    <scope>NUCLEOTIDE SEQUENCE [LARGE SCALE GENOMIC DNA]</scope>
    <source>
        <strain evidence="5">1</strain>
        <tissue evidence="5">Leaf</tissue>
    </source>
</reference>
<evidence type="ECO:0000256" key="3">
    <source>
        <dbReference type="ARBA" id="ARBA00023295"/>
    </source>
</evidence>
<dbReference type="Pfam" id="PF00295">
    <property type="entry name" value="Glyco_hydro_28"/>
    <property type="match status" value="1"/>
</dbReference>
<dbReference type="InterPro" id="IPR012334">
    <property type="entry name" value="Pectin_lyas_fold"/>
</dbReference>
<keyword evidence="6" id="KW-1185">Reference proteome</keyword>
<evidence type="ECO:0000256" key="1">
    <source>
        <dbReference type="ARBA" id="ARBA00008834"/>
    </source>
</evidence>
<evidence type="ECO:0000256" key="2">
    <source>
        <dbReference type="ARBA" id="ARBA00022801"/>
    </source>
</evidence>
<gene>
    <name evidence="5" type="ORF">Goshw_000347</name>
</gene>
<evidence type="ECO:0000313" key="6">
    <source>
        <dbReference type="Proteomes" id="UP000593576"/>
    </source>
</evidence>
<proteinExistence type="inferred from homology"/>
<dbReference type="InterPro" id="IPR011050">
    <property type="entry name" value="Pectin_lyase_fold/virulence"/>
</dbReference>
<accession>A0A7J9N608</accession>
<organism evidence="5 6">
    <name type="scientific">Gossypium schwendimanii</name>
    <name type="common">Cotton</name>
    <dbReference type="NCBI Taxonomy" id="34291"/>
    <lineage>
        <taxon>Eukaryota</taxon>
        <taxon>Viridiplantae</taxon>
        <taxon>Streptophyta</taxon>
        <taxon>Embryophyta</taxon>
        <taxon>Tracheophyta</taxon>
        <taxon>Spermatophyta</taxon>
        <taxon>Magnoliopsida</taxon>
        <taxon>eudicotyledons</taxon>
        <taxon>Gunneridae</taxon>
        <taxon>Pentapetalae</taxon>
        <taxon>rosids</taxon>
        <taxon>malvids</taxon>
        <taxon>Malvales</taxon>
        <taxon>Malvaceae</taxon>
        <taxon>Malvoideae</taxon>
        <taxon>Gossypium</taxon>
    </lineage>
</organism>
<dbReference type="GO" id="GO:0004650">
    <property type="term" value="F:polygalacturonase activity"/>
    <property type="evidence" value="ECO:0007669"/>
    <property type="project" value="InterPro"/>
</dbReference>
<dbReference type="GO" id="GO:0005975">
    <property type="term" value="P:carbohydrate metabolic process"/>
    <property type="evidence" value="ECO:0007669"/>
    <property type="project" value="InterPro"/>
</dbReference>
<dbReference type="EMBL" id="JABFAF010272944">
    <property type="protein sequence ID" value="MBA0878753.1"/>
    <property type="molecule type" value="Genomic_DNA"/>
</dbReference>
<name>A0A7J9N608_GOSSC</name>